<dbReference type="InterPro" id="IPR050272">
    <property type="entry name" value="Isochorismatase-like_hydrls"/>
</dbReference>
<keyword evidence="2" id="KW-0378">Hydrolase</keyword>
<dbReference type="Pfam" id="PF00857">
    <property type="entry name" value="Isochorismatase"/>
    <property type="match status" value="1"/>
</dbReference>
<dbReference type="InterPro" id="IPR036380">
    <property type="entry name" value="Isochorismatase-like_sf"/>
</dbReference>
<feature type="domain" description="Isochorismatase-like" evidence="3">
    <location>
        <begin position="4"/>
        <end position="185"/>
    </location>
</feature>
<dbReference type="Gene3D" id="3.40.50.850">
    <property type="entry name" value="Isochorismatase-like"/>
    <property type="match status" value="1"/>
</dbReference>
<gene>
    <name evidence="4" type="ORF">E8E12_004871</name>
</gene>
<keyword evidence="5" id="KW-1185">Reference proteome</keyword>
<dbReference type="SUPFAM" id="SSF52499">
    <property type="entry name" value="Isochorismatase-like hydrolases"/>
    <property type="match status" value="1"/>
</dbReference>
<sequence length="214" mass="23504">MSRTALFVIDIQRALADDPSTQIPHAKRVVDAGNRILRNGRGIIDKSVMRGEKASLDIVCVQHEETSEKGNLQRGSREWALVFPPRDDDWTTSMGNECLVSKDVRVYIDVVTFDGSADPSPGDTFQSNPNLAAELRERDVGTVVAFGIQSECCVLSTCRGALAAGFKVVLLKGAHSTYDTDEKTALEIEKEVEEALEAEGARILSYEEWSNVDD</sequence>
<dbReference type="EMBL" id="SWKV01000020">
    <property type="protein sequence ID" value="KAF3041520.1"/>
    <property type="molecule type" value="Genomic_DNA"/>
</dbReference>
<dbReference type="OrthoDB" id="245563at2759"/>
<evidence type="ECO:0000256" key="1">
    <source>
        <dbReference type="ARBA" id="ARBA00006336"/>
    </source>
</evidence>
<reference evidence="4" key="1">
    <citation type="submission" date="2019-04" db="EMBL/GenBank/DDBJ databases">
        <title>Sequencing of skin fungus with MAO and IRED activity.</title>
        <authorList>
            <person name="Marsaioli A.J."/>
            <person name="Bonatto J.M.C."/>
            <person name="Reis Junior O."/>
        </authorList>
    </citation>
    <scope>NUCLEOTIDE SEQUENCE</scope>
    <source>
        <strain evidence="4">28M1</strain>
    </source>
</reference>
<dbReference type="Proteomes" id="UP000758155">
    <property type="component" value="Unassembled WGS sequence"/>
</dbReference>
<evidence type="ECO:0000259" key="3">
    <source>
        <dbReference type="Pfam" id="PF00857"/>
    </source>
</evidence>
<comment type="similarity">
    <text evidence="1">Belongs to the isochorismatase family.</text>
</comment>
<comment type="caution">
    <text evidence="4">The sequence shown here is derived from an EMBL/GenBank/DDBJ whole genome shotgun (WGS) entry which is preliminary data.</text>
</comment>
<dbReference type="GO" id="GO:0016787">
    <property type="term" value="F:hydrolase activity"/>
    <property type="evidence" value="ECO:0007669"/>
    <property type="project" value="UniProtKB-KW"/>
</dbReference>
<protein>
    <recommendedName>
        <fullName evidence="3">Isochorismatase-like domain-containing protein</fullName>
    </recommendedName>
</protein>
<evidence type="ECO:0000313" key="4">
    <source>
        <dbReference type="EMBL" id="KAF3041520.1"/>
    </source>
</evidence>
<dbReference type="InterPro" id="IPR000868">
    <property type="entry name" value="Isochorismatase-like_dom"/>
</dbReference>
<dbReference type="PANTHER" id="PTHR43540">
    <property type="entry name" value="PEROXYUREIDOACRYLATE/UREIDOACRYLATE AMIDOHYDROLASE-RELATED"/>
    <property type="match status" value="1"/>
</dbReference>
<evidence type="ECO:0000313" key="5">
    <source>
        <dbReference type="Proteomes" id="UP000758155"/>
    </source>
</evidence>
<dbReference type="PANTHER" id="PTHR43540:SF6">
    <property type="entry name" value="ISOCHORISMATASE-LIKE DOMAIN-CONTAINING PROTEIN"/>
    <property type="match status" value="1"/>
</dbReference>
<evidence type="ECO:0000256" key="2">
    <source>
        <dbReference type="ARBA" id="ARBA00022801"/>
    </source>
</evidence>
<proteinExistence type="inferred from homology"/>
<accession>A0A9P4WTH9</accession>
<name>A0A9P4WTH9_9PLEO</name>
<organism evidence="4 5">
    <name type="scientific">Didymella heteroderae</name>
    <dbReference type="NCBI Taxonomy" id="1769908"/>
    <lineage>
        <taxon>Eukaryota</taxon>
        <taxon>Fungi</taxon>
        <taxon>Dikarya</taxon>
        <taxon>Ascomycota</taxon>
        <taxon>Pezizomycotina</taxon>
        <taxon>Dothideomycetes</taxon>
        <taxon>Pleosporomycetidae</taxon>
        <taxon>Pleosporales</taxon>
        <taxon>Pleosporineae</taxon>
        <taxon>Didymellaceae</taxon>
        <taxon>Didymella</taxon>
    </lineage>
</organism>
<dbReference type="AlphaFoldDB" id="A0A9P4WTH9"/>